<dbReference type="SUPFAM" id="SSF52047">
    <property type="entry name" value="RNI-like"/>
    <property type="match status" value="1"/>
</dbReference>
<evidence type="ECO:0000313" key="2">
    <source>
        <dbReference type="Proteomes" id="UP000076722"/>
    </source>
</evidence>
<dbReference type="AlphaFoldDB" id="A0A164RBS5"/>
<dbReference type="OrthoDB" id="2269034at2759"/>
<accession>A0A164RBS5</accession>
<protein>
    <submittedName>
        <fullName evidence="1">Uncharacterized protein</fullName>
    </submittedName>
</protein>
<gene>
    <name evidence="1" type="ORF">SISNIDRAFT_488310</name>
</gene>
<name>A0A164RBS5_9AGAM</name>
<sequence>MSSSSSHDSIVFGSSCPDEVLAHIFEYHCEQSFVPNTSMTSSNLLHRLRKALTLTRVCSNWRTVAIADPWLWGHINLSWHIDAIDACFERSRSVDLNLYLTIDAKNRSYVEPNLEYLQGLISAYMPCIRELHLFLLTQDRQNTPEIGELEEDDDGWGPPSTMMSDFYSPFLTLEAPALMKFSLSLYSRGDDNNHPPVANFLGGRAPNLRHLDLRGVDIPLSGSPFDKLAFLTLDTMGKNGAFYTLKEIVSTLSSFPRLETLHLEHRHEKFTEDDEDHFNDFDPPRAPMVLPFCRDLLLRGLLGRQIVYFFTHVECPSMQTLHMRANLADSPYLPDDVLPPKSALPSCLHPIFEGLQTLEISFDYGSITFESVSENVPFSWQLVCDGIDVSDDRYDRRGIDILDSYFTGCSGVITLLDPVKICLQYGQEINYAEPSKGAWIDFLSHATRVTTLSLKCTPINSLIESLGDRQDICQSLEEIDINRAFFAGKDLKQMLHCRKQKGYGVKRLKLDMTVDRNYPTPRRQRMSSFDFERQLDIADLVDTFTGYAEDLEYKWRPYDDFSFTST</sequence>
<organism evidence="1 2">
    <name type="scientific">Sistotremastrum niveocremeum HHB9708</name>
    <dbReference type="NCBI Taxonomy" id="1314777"/>
    <lineage>
        <taxon>Eukaryota</taxon>
        <taxon>Fungi</taxon>
        <taxon>Dikarya</taxon>
        <taxon>Basidiomycota</taxon>
        <taxon>Agaricomycotina</taxon>
        <taxon>Agaricomycetes</taxon>
        <taxon>Sistotremastrales</taxon>
        <taxon>Sistotremastraceae</taxon>
        <taxon>Sertulicium</taxon>
        <taxon>Sertulicium niveocremeum</taxon>
    </lineage>
</organism>
<keyword evidence="2" id="KW-1185">Reference proteome</keyword>
<reference evidence="1 2" key="1">
    <citation type="journal article" date="2016" name="Mol. Biol. Evol.">
        <title>Comparative Genomics of Early-Diverging Mushroom-Forming Fungi Provides Insights into the Origins of Lignocellulose Decay Capabilities.</title>
        <authorList>
            <person name="Nagy L.G."/>
            <person name="Riley R."/>
            <person name="Tritt A."/>
            <person name="Adam C."/>
            <person name="Daum C."/>
            <person name="Floudas D."/>
            <person name="Sun H."/>
            <person name="Yadav J.S."/>
            <person name="Pangilinan J."/>
            <person name="Larsson K.H."/>
            <person name="Matsuura K."/>
            <person name="Barry K."/>
            <person name="Labutti K."/>
            <person name="Kuo R."/>
            <person name="Ohm R.A."/>
            <person name="Bhattacharya S.S."/>
            <person name="Shirouzu T."/>
            <person name="Yoshinaga Y."/>
            <person name="Martin F.M."/>
            <person name="Grigoriev I.V."/>
            <person name="Hibbett D.S."/>
        </authorList>
    </citation>
    <scope>NUCLEOTIDE SEQUENCE [LARGE SCALE GENOMIC DNA]</scope>
    <source>
        <strain evidence="1 2">HHB9708</strain>
    </source>
</reference>
<dbReference type="InterPro" id="IPR032675">
    <property type="entry name" value="LRR_dom_sf"/>
</dbReference>
<evidence type="ECO:0000313" key="1">
    <source>
        <dbReference type="EMBL" id="KZS90426.1"/>
    </source>
</evidence>
<dbReference type="Gene3D" id="1.20.1280.50">
    <property type="match status" value="1"/>
</dbReference>
<dbReference type="Gene3D" id="3.80.10.10">
    <property type="entry name" value="Ribonuclease Inhibitor"/>
    <property type="match status" value="1"/>
</dbReference>
<dbReference type="STRING" id="1314777.A0A164RBS5"/>
<dbReference type="EMBL" id="KV419421">
    <property type="protein sequence ID" value="KZS90426.1"/>
    <property type="molecule type" value="Genomic_DNA"/>
</dbReference>
<dbReference type="Proteomes" id="UP000076722">
    <property type="component" value="Unassembled WGS sequence"/>
</dbReference>
<proteinExistence type="predicted"/>